<dbReference type="InterPro" id="IPR005380">
    <property type="entry name" value="XS_domain"/>
</dbReference>
<protein>
    <submittedName>
        <fullName evidence="1">Uncharacterized protein</fullName>
    </submittedName>
</protein>
<gene>
    <name evidence="1" type="ORF">TRIUR3_14763</name>
</gene>
<dbReference type="GO" id="GO:0031047">
    <property type="term" value="P:regulatory ncRNA-mediated gene silencing"/>
    <property type="evidence" value="ECO:0007669"/>
    <property type="project" value="InterPro"/>
</dbReference>
<reference evidence="1" key="1">
    <citation type="journal article" date="2013" name="Nature">
        <title>Draft genome of the wheat A-genome progenitor Triticum urartu.</title>
        <authorList>
            <person name="Ling H.Q."/>
            <person name="Zhao S."/>
            <person name="Liu D."/>
            <person name="Wang J."/>
            <person name="Sun H."/>
            <person name="Zhang C."/>
            <person name="Fan H."/>
            <person name="Li D."/>
            <person name="Dong L."/>
            <person name="Tao Y."/>
            <person name="Gao C."/>
            <person name="Wu H."/>
            <person name="Li Y."/>
            <person name="Cui Y."/>
            <person name="Guo X."/>
            <person name="Zheng S."/>
            <person name="Wang B."/>
            <person name="Yu K."/>
            <person name="Liang Q."/>
            <person name="Yang W."/>
            <person name="Lou X."/>
            <person name="Chen J."/>
            <person name="Feng M."/>
            <person name="Jian J."/>
            <person name="Zhang X."/>
            <person name="Luo G."/>
            <person name="Jiang Y."/>
            <person name="Liu J."/>
            <person name="Wang Z."/>
            <person name="Sha Y."/>
            <person name="Zhang B."/>
            <person name="Wu H."/>
            <person name="Tang D."/>
            <person name="Shen Q."/>
            <person name="Xue P."/>
            <person name="Zou S."/>
            <person name="Wang X."/>
            <person name="Liu X."/>
            <person name="Wang F."/>
            <person name="Yang Y."/>
            <person name="An X."/>
            <person name="Dong Z."/>
            <person name="Zhang K."/>
            <person name="Zhang X."/>
            <person name="Luo M.C."/>
            <person name="Dvorak J."/>
            <person name="Tong Y."/>
            <person name="Wang J."/>
            <person name="Yang H."/>
            <person name="Li Z."/>
            <person name="Wang D."/>
            <person name="Zhang A."/>
            <person name="Wang J."/>
        </authorList>
    </citation>
    <scope>NUCLEOTIDE SEQUENCE</scope>
</reference>
<evidence type="ECO:0000313" key="1">
    <source>
        <dbReference type="EMBL" id="EMS55710.1"/>
    </source>
</evidence>
<dbReference type="Gene3D" id="3.30.70.2890">
    <property type="entry name" value="XS domain"/>
    <property type="match status" value="1"/>
</dbReference>
<dbReference type="EMBL" id="KD167803">
    <property type="protein sequence ID" value="EMS55710.1"/>
    <property type="molecule type" value="Genomic_DNA"/>
</dbReference>
<dbReference type="OMA" id="HNANGEM"/>
<dbReference type="PANTHER" id="PTHR46619">
    <property type="entry name" value="RNA RECOGNITION MOTIF XS DOMAIN PROTEIN-RELATED"/>
    <property type="match status" value="1"/>
</dbReference>
<dbReference type="eggNOG" id="ENOG502QWIJ">
    <property type="taxonomic scope" value="Eukaryota"/>
</dbReference>
<accession>M7ZTL8</accession>
<organism evidence="1">
    <name type="scientific">Triticum urartu</name>
    <name type="common">Red wild einkorn</name>
    <name type="synonym">Crithodium urartu</name>
    <dbReference type="NCBI Taxonomy" id="4572"/>
    <lineage>
        <taxon>Eukaryota</taxon>
        <taxon>Viridiplantae</taxon>
        <taxon>Streptophyta</taxon>
        <taxon>Embryophyta</taxon>
        <taxon>Tracheophyta</taxon>
        <taxon>Spermatophyta</taxon>
        <taxon>Magnoliopsida</taxon>
        <taxon>Liliopsida</taxon>
        <taxon>Poales</taxon>
        <taxon>Poaceae</taxon>
        <taxon>BOP clade</taxon>
        <taxon>Pooideae</taxon>
        <taxon>Triticodae</taxon>
        <taxon>Triticeae</taxon>
        <taxon>Triticinae</taxon>
        <taxon>Triticum</taxon>
    </lineage>
</organism>
<dbReference type="AlphaFoldDB" id="M7ZTL8"/>
<sequence>MDLHALLNHSYNTRNPELRADHLGLHKAICVLMGWNYSIDPVNRKAYQTLSTADAEANQGDHILWPPTIIVENTYKSNNDGQKDVMTNKEMDGKLREMGFAGVSVKPLVGKDGAMLVTFASNLAGLKEAARLAELLETEGHGRAQWVHARGLTPSFVGGSNPMFVKVDETGQPTWVLYGYLATAWDLDTLDAESRQNVVIKSRKEFDLSE</sequence>
<proteinExistence type="predicted"/>
<dbReference type="InterPro" id="IPR038588">
    <property type="entry name" value="XS_domain_sf"/>
</dbReference>
<dbReference type="Pfam" id="PF03468">
    <property type="entry name" value="XS"/>
    <property type="match status" value="1"/>
</dbReference>
<dbReference type="STRING" id="4572.M7ZTL8"/>
<dbReference type="PANTHER" id="PTHR46619:SF1">
    <property type="entry name" value="XS DOMAIN CONTAINING PROTEIN EXPRESSED"/>
    <property type="match status" value="1"/>
</dbReference>
<name>M7ZTL8_TRIUA</name>